<accession>A0A418VMG4</accession>
<organism evidence="2 3">
    <name type="scientific">Azospirillum cavernae</name>
    <dbReference type="NCBI Taxonomy" id="2320860"/>
    <lineage>
        <taxon>Bacteria</taxon>
        <taxon>Pseudomonadati</taxon>
        <taxon>Pseudomonadota</taxon>
        <taxon>Alphaproteobacteria</taxon>
        <taxon>Rhodospirillales</taxon>
        <taxon>Azospirillaceae</taxon>
        <taxon>Azospirillum</taxon>
    </lineage>
</organism>
<dbReference type="InterPro" id="IPR018721">
    <property type="entry name" value="DUF2252"/>
</dbReference>
<gene>
    <name evidence="2" type="ORF">D3877_26380</name>
</gene>
<feature type="chain" id="PRO_5019413849" evidence="1">
    <location>
        <begin position="21"/>
        <end position="452"/>
    </location>
</feature>
<feature type="signal peptide" evidence="1">
    <location>
        <begin position="1"/>
        <end position="20"/>
    </location>
</feature>
<keyword evidence="3" id="KW-1185">Reference proteome</keyword>
<evidence type="ECO:0000313" key="2">
    <source>
        <dbReference type="EMBL" id="RJF77335.1"/>
    </source>
</evidence>
<evidence type="ECO:0000256" key="1">
    <source>
        <dbReference type="SAM" id="SignalP"/>
    </source>
</evidence>
<sequence>MRRLALALSLSLLAISPVNAASNRPSWVESELYGFNHPLAQSQPAEVATKMDKMATSPFVFYRGTAHLFYRDMATLPPSAYLNAATSAAWIDGDLHVQNYGGVRDSAGNDVFDISDFDESYLGRYSWDVRRMAVSIVLAARELGFSKSDQGTLVDQFVDSYLNKLSDFKGTNDELSYRLKAGDLSNVAKDVVQKVGSKSRADLLTKYTSVSGGVRRLNSDSTLVAVPTATASAITSAMSGYIASIAAAKRQPTAFYAVKDVRQRMGSGVGSLGRSRYWVLIEGATSGTSDDVILEMKEIGPSAVALANPGGMPSSAYGNHEGTRVAMSNKAGLTNTDPLVGAATIAGKPFFVKEKSPFQQDFDYTALKGSLGNFKDTVSAMGKIMAKTHALADQDYDSSLVPFSEDKQITDVVVSASGFKAETRSFAADYADQVQLDHAAMTAARAAGRPLY</sequence>
<keyword evidence="1" id="KW-0732">Signal</keyword>
<dbReference type="PANTHER" id="PTHR39441:SF1">
    <property type="entry name" value="DUF2252 DOMAIN-CONTAINING PROTEIN"/>
    <property type="match status" value="1"/>
</dbReference>
<dbReference type="EMBL" id="QYUL01000005">
    <property type="protein sequence ID" value="RJF77335.1"/>
    <property type="molecule type" value="Genomic_DNA"/>
</dbReference>
<dbReference type="Proteomes" id="UP000283458">
    <property type="component" value="Unassembled WGS sequence"/>
</dbReference>
<name>A0A418VMG4_9PROT</name>
<dbReference type="AlphaFoldDB" id="A0A418VMG4"/>
<dbReference type="RefSeq" id="WP_119833776.1">
    <property type="nucleotide sequence ID" value="NZ_QYUL01000005.1"/>
</dbReference>
<protein>
    <submittedName>
        <fullName evidence="2">DUF2252 domain-containing protein</fullName>
    </submittedName>
</protein>
<dbReference type="PANTHER" id="PTHR39441">
    <property type="entry name" value="DUF2252 DOMAIN-CONTAINING PROTEIN"/>
    <property type="match status" value="1"/>
</dbReference>
<evidence type="ECO:0000313" key="3">
    <source>
        <dbReference type="Proteomes" id="UP000283458"/>
    </source>
</evidence>
<dbReference type="Pfam" id="PF10009">
    <property type="entry name" value="DUF2252"/>
    <property type="match status" value="1"/>
</dbReference>
<proteinExistence type="predicted"/>
<dbReference type="OrthoDB" id="1491115at2"/>
<comment type="caution">
    <text evidence="2">The sequence shown here is derived from an EMBL/GenBank/DDBJ whole genome shotgun (WGS) entry which is preliminary data.</text>
</comment>
<reference evidence="2 3" key="1">
    <citation type="submission" date="2018-09" db="EMBL/GenBank/DDBJ databases">
        <authorList>
            <person name="Zhu H."/>
        </authorList>
    </citation>
    <scope>NUCLEOTIDE SEQUENCE [LARGE SCALE GENOMIC DNA]</scope>
    <source>
        <strain evidence="2 3">K2W22B-5</strain>
    </source>
</reference>